<organism evidence="1 2">
    <name type="scientific">Hyphomicrobium sulfonivorans</name>
    <dbReference type="NCBI Taxonomy" id="121290"/>
    <lineage>
        <taxon>Bacteria</taxon>
        <taxon>Pseudomonadati</taxon>
        <taxon>Pseudomonadota</taxon>
        <taxon>Alphaproteobacteria</taxon>
        <taxon>Hyphomicrobiales</taxon>
        <taxon>Hyphomicrobiaceae</taxon>
        <taxon>Hyphomicrobium</taxon>
    </lineage>
</organism>
<dbReference type="AlphaFoldDB" id="A0A109BJH0"/>
<evidence type="ECO:0000313" key="2">
    <source>
        <dbReference type="Proteomes" id="UP000059074"/>
    </source>
</evidence>
<protein>
    <submittedName>
        <fullName evidence="1">Uncharacterized protein</fullName>
    </submittedName>
</protein>
<reference evidence="1 2" key="1">
    <citation type="submission" date="2015-10" db="EMBL/GenBank/DDBJ databases">
        <title>Transcriptomic analysis of a linuron degrading triple-species bacterial consortium.</title>
        <authorList>
            <person name="Albers P."/>
        </authorList>
    </citation>
    <scope>NUCLEOTIDE SEQUENCE [LARGE SCALE GENOMIC DNA]</scope>
    <source>
        <strain evidence="1 2">WDL6</strain>
    </source>
</reference>
<proteinExistence type="predicted"/>
<dbReference type="Proteomes" id="UP000059074">
    <property type="component" value="Unassembled WGS sequence"/>
</dbReference>
<accession>A0A109BJH0</accession>
<dbReference type="EMBL" id="LMTR01000040">
    <property type="protein sequence ID" value="KWT69951.1"/>
    <property type="molecule type" value="Genomic_DNA"/>
</dbReference>
<gene>
    <name evidence="1" type="ORF">APY04_1160</name>
</gene>
<keyword evidence="2" id="KW-1185">Reference proteome</keyword>
<comment type="caution">
    <text evidence="1">The sequence shown here is derived from an EMBL/GenBank/DDBJ whole genome shotgun (WGS) entry which is preliminary data.</text>
</comment>
<evidence type="ECO:0000313" key="1">
    <source>
        <dbReference type="EMBL" id="KWT69951.1"/>
    </source>
</evidence>
<name>A0A109BJH0_HYPSL</name>
<sequence>MRRTVPTHHLRQCFDINFPRAAGHAVLPLQRHNIIFRTAPRHAPIGTSLGWVRRGVYNGGNAMAASVASRSQDRFFARAWHAIPERSSQGEWHHFTRSAVQTVRLSATVVAMMTVYGCEPRHQPDARATDDGTD</sequence>
<dbReference type="STRING" id="121290.APY04_1160"/>